<dbReference type="SMART" id="SM00175">
    <property type="entry name" value="RAB"/>
    <property type="match status" value="1"/>
</dbReference>
<evidence type="ECO:0000313" key="3">
    <source>
        <dbReference type="EMBL" id="CCA19423.1"/>
    </source>
</evidence>
<dbReference type="Pfam" id="PF00071">
    <property type="entry name" value="Ras"/>
    <property type="match status" value="1"/>
</dbReference>
<dbReference type="PRINTS" id="PR00449">
    <property type="entry name" value="RASTRNSFRMNG"/>
</dbReference>
<accession>F0WDZ5</accession>
<keyword evidence="2" id="KW-0342">GTP-binding</keyword>
<evidence type="ECO:0000256" key="2">
    <source>
        <dbReference type="ARBA" id="ARBA00023134"/>
    </source>
</evidence>
<dbReference type="HOGENOM" id="CLU_1006176_0_0_1"/>
<dbReference type="InterPro" id="IPR050227">
    <property type="entry name" value="Rab"/>
</dbReference>
<dbReference type="SUPFAM" id="SSF52540">
    <property type="entry name" value="P-loop containing nucleoside triphosphate hydrolases"/>
    <property type="match status" value="1"/>
</dbReference>
<reference evidence="3" key="2">
    <citation type="submission" date="2011-02" db="EMBL/GenBank/DDBJ databases">
        <authorList>
            <person name="MacLean D."/>
        </authorList>
    </citation>
    <scope>NUCLEOTIDE SEQUENCE</scope>
</reference>
<dbReference type="AlphaFoldDB" id="F0WDZ5"/>
<proteinExistence type="predicted"/>
<evidence type="ECO:0000256" key="1">
    <source>
        <dbReference type="ARBA" id="ARBA00022741"/>
    </source>
</evidence>
<dbReference type="Gene3D" id="3.40.50.300">
    <property type="entry name" value="P-loop containing nucleotide triphosphate hydrolases"/>
    <property type="match status" value="1"/>
</dbReference>
<dbReference type="CDD" id="cd00154">
    <property type="entry name" value="Rab"/>
    <property type="match status" value="1"/>
</dbReference>
<protein>
    <submittedName>
        <fullName evidence="3">RABC2A (RAB GTPASE HOMOLOG C2A) GTP binding / GTPdependent protein binding / myosin XI tail binding puta</fullName>
    </submittedName>
</protein>
<dbReference type="InterPro" id="IPR001806">
    <property type="entry name" value="Small_GTPase"/>
</dbReference>
<dbReference type="GO" id="GO:0005525">
    <property type="term" value="F:GTP binding"/>
    <property type="evidence" value="ECO:0007669"/>
    <property type="project" value="UniProtKB-KW"/>
</dbReference>
<dbReference type="GO" id="GO:0003924">
    <property type="term" value="F:GTPase activity"/>
    <property type="evidence" value="ECO:0007669"/>
    <property type="project" value="InterPro"/>
</dbReference>
<dbReference type="PANTHER" id="PTHR47977">
    <property type="entry name" value="RAS-RELATED PROTEIN RAB"/>
    <property type="match status" value="1"/>
</dbReference>
<dbReference type="PROSITE" id="PS51421">
    <property type="entry name" value="RAS"/>
    <property type="match status" value="1"/>
</dbReference>
<gene>
    <name evidence="3" type="primary">AlNc14C71G4862</name>
    <name evidence="3" type="ORF">ALNC14_055660</name>
</gene>
<dbReference type="InterPro" id="IPR027417">
    <property type="entry name" value="P-loop_NTPase"/>
</dbReference>
<sequence>MMSAMRFSIMSPRAKPSLCSEKKGASDVGKTSLVIGMVTERHVEDLSHHHALRGVDYISKISTSKTMQQAPMKIQLWDTAQQDRYSCGLARSYTRHASGAFLVYDATNIDSMRNVFEWSLKLAEMYNGKEFSLVLVANKVDAPMEEQVYCRQEGIRIAHILNANFEECSARSNWNVERTFCAMADGVRACTQWNAPTHKNLLQSWNDKNSFAQVHRPLMAQSDGPRDLRIRKYSQKRPPHTCDMQPHYVYQLPCSLMYKRLHQTFRIVTATRSVCNH</sequence>
<organism evidence="3">
    <name type="scientific">Albugo laibachii Nc14</name>
    <dbReference type="NCBI Taxonomy" id="890382"/>
    <lineage>
        <taxon>Eukaryota</taxon>
        <taxon>Sar</taxon>
        <taxon>Stramenopiles</taxon>
        <taxon>Oomycota</taxon>
        <taxon>Peronosporomycetes</taxon>
        <taxon>Albuginales</taxon>
        <taxon>Albuginaceae</taxon>
        <taxon>Albugo</taxon>
    </lineage>
</organism>
<name>F0WDZ5_9STRA</name>
<dbReference type="SMART" id="SM00173">
    <property type="entry name" value="RAS"/>
    <property type="match status" value="1"/>
</dbReference>
<reference evidence="3" key="1">
    <citation type="journal article" date="2011" name="PLoS Biol.">
        <title>Gene gain and loss during evolution of obligate parasitism in the white rust pathogen of Arabidopsis thaliana.</title>
        <authorList>
            <person name="Kemen E."/>
            <person name="Gardiner A."/>
            <person name="Schultz-Larsen T."/>
            <person name="Kemen A.C."/>
            <person name="Balmuth A.L."/>
            <person name="Robert-Seilaniantz A."/>
            <person name="Bailey K."/>
            <person name="Holub E."/>
            <person name="Studholme D.J."/>
            <person name="Maclean D."/>
            <person name="Jones J.D."/>
        </authorList>
    </citation>
    <scope>NUCLEOTIDE SEQUENCE</scope>
</reference>
<keyword evidence="1" id="KW-0547">Nucleotide-binding</keyword>
<dbReference type="EMBL" id="FR824116">
    <property type="protein sequence ID" value="CCA19423.1"/>
    <property type="molecule type" value="Genomic_DNA"/>
</dbReference>
<dbReference type="PROSITE" id="PS51419">
    <property type="entry name" value="RAB"/>
    <property type="match status" value="1"/>
</dbReference>